<dbReference type="InterPro" id="IPR002563">
    <property type="entry name" value="Flavin_Rdtase-like_dom"/>
</dbReference>
<feature type="domain" description="Flavin reductase like" evidence="4">
    <location>
        <begin position="9"/>
        <end position="153"/>
    </location>
</feature>
<accession>A0A284VSR1</accession>
<comment type="similarity">
    <text evidence="3">Belongs to the flavoredoxin family.</text>
</comment>
<sequence>MKKSLGAKTLVYPIPVWVVGTYDKERKPNVMTIAWGGICCSSPPCVAISLRKATYSYGNIVGRKAFTINVPSEKYVKEADYFGTVSGRDVNKFSESGLTSVESDLVDAPYVKEFPLVLECRLIHTIEIGLHTEFIGEIMDVKADETVLGKNGAIDVEKLKPVIFAPDIAGYYGVSKPIGKAFSIGKR</sequence>
<dbReference type="EMBL" id="FZMP01000217">
    <property type="protein sequence ID" value="SNQ62325.1"/>
    <property type="molecule type" value="Genomic_DNA"/>
</dbReference>
<evidence type="ECO:0000259" key="4">
    <source>
        <dbReference type="SMART" id="SM00903"/>
    </source>
</evidence>
<evidence type="ECO:0000313" key="5">
    <source>
        <dbReference type="EMBL" id="SNQ62325.1"/>
    </source>
</evidence>
<comment type="cofactor">
    <cofactor evidence="1">
        <name>FMN</name>
        <dbReference type="ChEBI" id="CHEBI:58210"/>
    </cofactor>
</comment>
<dbReference type="PANTHER" id="PTHR43567:SF1">
    <property type="entry name" value="FLAVOREDOXIN"/>
    <property type="match status" value="1"/>
</dbReference>
<dbReference type="RefSeq" id="WP_096206908.1">
    <property type="nucleotide sequence ID" value="NZ_FZMP01000217.1"/>
</dbReference>
<evidence type="ECO:0000256" key="2">
    <source>
        <dbReference type="ARBA" id="ARBA00022630"/>
    </source>
</evidence>
<dbReference type="InterPro" id="IPR052174">
    <property type="entry name" value="Flavoredoxin"/>
</dbReference>
<evidence type="ECO:0000256" key="1">
    <source>
        <dbReference type="ARBA" id="ARBA00001917"/>
    </source>
</evidence>
<dbReference type="AlphaFoldDB" id="A0A284VSR1"/>
<dbReference type="PANTHER" id="PTHR43567">
    <property type="entry name" value="FLAVOREDOXIN-RELATED-RELATED"/>
    <property type="match status" value="1"/>
</dbReference>
<dbReference type="OrthoDB" id="8522at2157"/>
<name>A0A284VSR1_9EURY</name>
<keyword evidence="2" id="KW-0285">Flavoprotein</keyword>
<dbReference type="InterPro" id="IPR012349">
    <property type="entry name" value="Split_barrel_FMN-bd"/>
</dbReference>
<reference evidence="6" key="1">
    <citation type="submission" date="2017-06" db="EMBL/GenBank/DDBJ databases">
        <authorList>
            <person name="Cremers G."/>
        </authorList>
    </citation>
    <scope>NUCLEOTIDE SEQUENCE [LARGE SCALE GENOMIC DNA]</scope>
</reference>
<evidence type="ECO:0000256" key="3">
    <source>
        <dbReference type="ARBA" id="ARBA00038054"/>
    </source>
</evidence>
<proteinExistence type="inferred from homology"/>
<dbReference type="SUPFAM" id="SSF50475">
    <property type="entry name" value="FMN-binding split barrel"/>
    <property type="match status" value="1"/>
</dbReference>
<dbReference type="SMART" id="SM00903">
    <property type="entry name" value="Flavin_Reduct"/>
    <property type="match status" value="1"/>
</dbReference>
<protein>
    <submittedName>
        <fullName evidence="5">Flavoredoxin</fullName>
    </submittedName>
</protein>
<keyword evidence="6" id="KW-1185">Reference proteome</keyword>
<dbReference type="GO" id="GO:0010181">
    <property type="term" value="F:FMN binding"/>
    <property type="evidence" value="ECO:0007669"/>
    <property type="project" value="InterPro"/>
</dbReference>
<dbReference type="Pfam" id="PF01613">
    <property type="entry name" value="Flavin_Reduct"/>
    <property type="match status" value="1"/>
</dbReference>
<gene>
    <name evidence="5" type="primary">flr</name>
    <name evidence="5" type="ORF">MNV_690009</name>
</gene>
<dbReference type="Gene3D" id="2.30.110.10">
    <property type="entry name" value="Electron Transport, Fmn-binding Protein, Chain A"/>
    <property type="match status" value="1"/>
</dbReference>
<dbReference type="Proteomes" id="UP000218615">
    <property type="component" value="Unassembled WGS sequence"/>
</dbReference>
<evidence type="ECO:0000313" key="6">
    <source>
        <dbReference type="Proteomes" id="UP000218615"/>
    </source>
</evidence>
<organism evidence="5 6">
    <name type="scientific">Candidatus Methanoperedens nitratireducens</name>
    <dbReference type="NCBI Taxonomy" id="1392998"/>
    <lineage>
        <taxon>Archaea</taxon>
        <taxon>Methanobacteriati</taxon>
        <taxon>Methanobacteriota</taxon>
        <taxon>Stenosarchaea group</taxon>
        <taxon>Methanomicrobia</taxon>
        <taxon>Methanosarcinales</taxon>
        <taxon>ANME-2 cluster</taxon>
        <taxon>Candidatus Methanoperedentaceae</taxon>
        <taxon>Candidatus Methanoperedens</taxon>
    </lineage>
</organism>